<dbReference type="Proteomes" id="UP000191691">
    <property type="component" value="Unassembled WGS sequence"/>
</dbReference>
<dbReference type="Pfam" id="PF08659">
    <property type="entry name" value="KR"/>
    <property type="match status" value="1"/>
</dbReference>
<comment type="caution">
    <text evidence="5">The sequence shown here is derived from an EMBL/GenBank/DDBJ whole genome shotgun (WGS) entry which is preliminary data.</text>
</comment>
<protein>
    <recommendedName>
        <fullName evidence="4">Ketoreductase domain-containing protein</fullName>
    </recommendedName>
</protein>
<dbReference type="STRING" id="60175.A0A1V6Y0U6"/>
<keyword evidence="3" id="KW-0808">Transferase</keyword>
<dbReference type="InterPro" id="IPR036291">
    <property type="entry name" value="NAD(P)-bd_dom_sf"/>
</dbReference>
<dbReference type="SMART" id="SM00822">
    <property type="entry name" value="PKS_KR"/>
    <property type="match status" value="1"/>
</dbReference>
<evidence type="ECO:0000256" key="1">
    <source>
        <dbReference type="ARBA" id="ARBA00022450"/>
    </source>
</evidence>
<dbReference type="InterPro" id="IPR050091">
    <property type="entry name" value="PKS_NRPS_Biosynth_Enz"/>
</dbReference>
<proteinExistence type="predicted"/>
<dbReference type="EMBL" id="MOOB01000043">
    <property type="protein sequence ID" value="OQE80936.1"/>
    <property type="molecule type" value="Genomic_DNA"/>
</dbReference>
<dbReference type="InterPro" id="IPR029063">
    <property type="entry name" value="SAM-dependent_MTases_sf"/>
</dbReference>
<gene>
    <name evidence="5" type="ORF">PENNAL_c0043G02078</name>
</gene>
<dbReference type="Gene3D" id="3.40.50.720">
    <property type="entry name" value="NAD(P)-binding Rossmann-like Domain"/>
    <property type="match status" value="2"/>
</dbReference>
<reference evidence="6" key="1">
    <citation type="journal article" date="2017" name="Nat. Microbiol.">
        <title>Global analysis of biosynthetic gene clusters reveals vast potential of secondary metabolite production in Penicillium species.</title>
        <authorList>
            <person name="Nielsen J.C."/>
            <person name="Grijseels S."/>
            <person name="Prigent S."/>
            <person name="Ji B."/>
            <person name="Dainat J."/>
            <person name="Nielsen K.F."/>
            <person name="Frisvad J.C."/>
            <person name="Workman M."/>
            <person name="Nielsen J."/>
        </authorList>
    </citation>
    <scope>NUCLEOTIDE SEQUENCE [LARGE SCALE GENOMIC DNA]</scope>
    <source>
        <strain evidence="6">IBT 13039</strain>
    </source>
</reference>
<sequence length="1069" mass="117540">MFDRYPDDIDLKLIKSMGQAYPSIIRGESNPIEHLTKDDMLDKLYAEGLGFTVVNTWAARLIKQISHRYPQMNIIDIGAGAGGTTKMILDHLGSAFKSYTYTDTSKAFSDKAQEMFSAYTNRMIFKPFDMEKEANSQGYEEHSYDVVVALNVIHAAKDVDREPSRIGFLMGGLPGWWHSQGGNGKWPPTLSTAQWHSLLQKTGYSGLDTVAMSQDGLANPFSVSVTQAVNDRVAFLRQPLFSRTTLDAEMEDLVIVGGTTLETARLSTDVQCMVGQCFRTITTIETLEEVNDLFGDDNLPTTILVLAELEVSIFKEMSTSRLQAVKTLFANYHNLLWVTRGCKSTEPYNNMMIGLGRSASNERKELRLQFLDVEDDSATVALDGRRLSEMLLRLRVTQIWEREGTLDQILWTTEPEFCTRKDGRLLVPRIYQQKAQNIRYNSKQRQISYEVSPTTDRVSVAYSASSSRGFRLVTESPSSTNLSEHSLSIRVLYSGLSALRLVGGQYLFPVIGRCMGTNETEYVVSVTVVSGQEKALLLRLVWELIAHTILSTATKGETILTLGVETGLLEILRSHADKQGVSVFTVTDDPRLKEDARSISIHPLGFKNVLRSKLPSNLSAFLNLSSSGPTQDNLHKRLTSALPKFCQVHTATTLLSPTSFSRPYLQGSSLRDLLAGAPLDAYQALSGPYTDRLTRTTRQVPHLSREDEEAFTIVDWVADNTVPVDVSPVDHGISFPADKTYLLVGLTGDLGQSLCEWFVQKGARHLALTSRNPKVGQKWLDIMKAAGATIKVCAMDVTNKASVRAVYEEICQTLPPIAGVANAAMVVQDIMLSNMELDDLLTVMKPKVDGSRYLHEVFGDNHPLDFFILFSSLSFVVGSSGQSNYAAANGYMASLVGQRRAQGLAGSVMHIGAIVGAGYITRTGQLKPGALNALGAYSLSVADFHQLFGEAVLASPPHSGRKPDVVTGLRTINPEIDDRVLWRSNPKFCHLGKVEEEDMQTSGGAKTSIVSVKVQLAEATSKAQARKIIQECFSARLVVLLQLNAGDMDDNVAIVKLGVDSLVAVEARS</sequence>
<dbReference type="InterPro" id="IPR013968">
    <property type="entry name" value="PKS_KR"/>
</dbReference>
<dbReference type="OMA" id="DITEDLM"/>
<keyword evidence="2" id="KW-0597">Phosphoprotein</keyword>
<evidence type="ECO:0000259" key="4">
    <source>
        <dbReference type="SMART" id="SM00822"/>
    </source>
</evidence>
<dbReference type="PANTHER" id="PTHR43775">
    <property type="entry name" value="FATTY ACID SYNTHASE"/>
    <property type="match status" value="1"/>
</dbReference>
<dbReference type="SUPFAM" id="SSF51735">
    <property type="entry name" value="NAD(P)-binding Rossmann-fold domains"/>
    <property type="match status" value="1"/>
</dbReference>
<evidence type="ECO:0000256" key="3">
    <source>
        <dbReference type="ARBA" id="ARBA00022679"/>
    </source>
</evidence>
<dbReference type="GO" id="GO:0004312">
    <property type="term" value="F:fatty acid synthase activity"/>
    <property type="evidence" value="ECO:0007669"/>
    <property type="project" value="TreeGrafter"/>
</dbReference>
<dbReference type="GO" id="GO:0006633">
    <property type="term" value="P:fatty acid biosynthetic process"/>
    <property type="evidence" value="ECO:0007669"/>
    <property type="project" value="TreeGrafter"/>
</dbReference>
<dbReference type="CDD" id="cd02440">
    <property type="entry name" value="AdoMet_MTases"/>
    <property type="match status" value="1"/>
</dbReference>
<keyword evidence="1" id="KW-0596">Phosphopantetheine</keyword>
<dbReference type="Gene3D" id="3.40.50.150">
    <property type="entry name" value="Vaccinia Virus protein VP39"/>
    <property type="match status" value="1"/>
</dbReference>
<organism evidence="5 6">
    <name type="scientific">Penicillium nalgiovense</name>
    <dbReference type="NCBI Taxonomy" id="60175"/>
    <lineage>
        <taxon>Eukaryota</taxon>
        <taxon>Fungi</taxon>
        <taxon>Dikarya</taxon>
        <taxon>Ascomycota</taxon>
        <taxon>Pezizomycotina</taxon>
        <taxon>Eurotiomycetes</taxon>
        <taxon>Eurotiomycetidae</taxon>
        <taxon>Eurotiales</taxon>
        <taxon>Aspergillaceae</taxon>
        <taxon>Penicillium</taxon>
    </lineage>
</organism>
<evidence type="ECO:0000256" key="2">
    <source>
        <dbReference type="ARBA" id="ARBA00022553"/>
    </source>
</evidence>
<dbReference type="SUPFAM" id="SSF53335">
    <property type="entry name" value="S-adenosyl-L-methionine-dependent methyltransferases"/>
    <property type="match status" value="1"/>
</dbReference>
<accession>A0A1V6Y0U6</accession>
<feature type="domain" description="Ketoreductase" evidence="4">
    <location>
        <begin position="739"/>
        <end position="917"/>
    </location>
</feature>
<name>A0A1V6Y0U6_PENNA</name>
<dbReference type="InterPro" id="IPR013217">
    <property type="entry name" value="Methyltransf_12"/>
</dbReference>
<dbReference type="Pfam" id="PF08242">
    <property type="entry name" value="Methyltransf_12"/>
    <property type="match status" value="1"/>
</dbReference>
<dbReference type="AlphaFoldDB" id="A0A1V6Y0U6"/>
<evidence type="ECO:0000313" key="5">
    <source>
        <dbReference type="EMBL" id="OQE80936.1"/>
    </source>
</evidence>
<dbReference type="PANTHER" id="PTHR43775:SF20">
    <property type="entry name" value="HYBRID PKS-NRPS SYNTHETASE APDA"/>
    <property type="match status" value="1"/>
</dbReference>
<keyword evidence="6" id="KW-1185">Reference proteome</keyword>
<dbReference type="InterPro" id="IPR057326">
    <property type="entry name" value="KR_dom"/>
</dbReference>
<dbReference type="GO" id="GO:0044550">
    <property type="term" value="P:secondary metabolite biosynthetic process"/>
    <property type="evidence" value="ECO:0007669"/>
    <property type="project" value="TreeGrafter"/>
</dbReference>
<evidence type="ECO:0000313" key="6">
    <source>
        <dbReference type="Proteomes" id="UP000191691"/>
    </source>
</evidence>